<dbReference type="InterPro" id="IPR024760">
    <property type="entry name" value="HTH_dom_conjug_TS-like"/>
</dbReference>
<accession>A0A412KSF2</accession>
<organism evidence="2 3">
    <name type="scientific">Dorea formicigenerans</name>
    <dbReference type="NCBI Taxonomy" id="39486"/>
    <lineage>
        <taxon>Bacteria</taxon>
        <taxon>Bacillati</taxon>
        <taxon>Bacillota</taxon>
        <taxon>Clostridia</taxon>
        <taxon>Lachnospirales</taxon>
        <taxon>Lachnospiraceae</taxon>
        <taxon>Dorea</taxon>
    </lineage>
</organism>
<dbReference type="EMBL" id="QRVU01000019">
    <property type="protein sequence ID" value="RGS71366.1"/>
    <property type="molecule type" value="Genomic_DNA"/>
</dbReference>
<proteinExistence type="predicted"/>
<evidence type="ECO:0000259" key="1">
    <source>
        <dbReference type="Pfam" id="PF12645"/>
    </source>
</evidence>
<gene>
    <name evidence="2" type="ORF">DWX78_05415</name>
</gene>
<reference evidence="2 3" key="1">
    <citation type="submission" date="2018-08" db="EMBL/GenBank/DDBJ databases">
        <title>A genome reference for cultivated species of the human gut microbiota.</title>
        <authorList>
            <person name="Zou Y."/>
            <person name="Xue W."/>
            <person name="Luo G."/>
        </authorList>
    </citation>
    <scope>NUCLEOTIDE SEQUENCE [LARGE SCALE GENOMIC DNA]</scope>
    <source>
        <strain evidence="2 3">AF21-25</strain>
    </source>
</reference>
<protein>
    <submittedName>
        <fullName evidence="2">Helix-turn-helix domain-containing protein</fullName>
    </submittedName>
</protein>
<dbReference type="Proteomes" id="UP000285981">
    <property type="component" value="Unassembled WGS sequence"/>
</dbReference>
<dbReference type="Pfam" id="PF12645">
    <property type="entry name" value="HTH_16"/>
    <property type="match status" value="1"/>
</dbReference>
<evidence type="ECO:0000313" key="2">
    <source>
        <dbReference type="EMBL" id="RGS71366.1"/>
    </source>
</evidence>
<name>A0A412KSF2_9FIRM</name>
<feature type="domain" description="Helix-turn-helix conjugative transposon-like" evidence="1">
    <location>
        <begin position="12"/>
        <end position="71"/>
    </location>
</feature>
<sequence>MARNIREPIPLPVILAASEGDERALNAVLNHYKGYIRFLAMRPMKDEYGNEHLYVDEDMRLRLEAKLLYSIVTGFKVLPV</sequence>
<comment type="caution">
    <text evidence="2">The sequence shown here is derived from an EMBL/GenBank/DDBJ whole genome shotgun (WGS) entry which is preliminary data.</text>
</comment>
<evidence type="ECO:0000313" key="3">
    <source>
        <dbReference type="Proteomes" id="UP000285981"/>
    </source>
</evidence>
<dbReference type="AlphaFoldDB" id="A0A412KSF2"/>